<gene>
    <name evidence="3" type="ORF">ENL48_03480</name>
    <name evidence="2" type="ORF">ENT89_00850</name>
    <name evidence="1" type="ORF">ENX77_07710</name>
</gene>
<evidence type="ECO:0000313" key="3">
    <source>
        <dbReference type="EMBL" id="HHF48250.1"/>
    </source>
</evidence>
<name>A0A7C4S6V0_9EURY</name>
<proteinExistence type="predicted"/>
<dbReference type="AlphaFoldDB" id="A0A7C4S6V0"/>
<protein>
    <submittedName>
        <fullName evidence="2">Uncharacterized protein</fullName>
    </submittedName>
</protein>
<accession>A0A7C4S6V0</accession>
<organism evidence="2">
    <name type="scientific">Geoglobus ahangari</name>
    <dbReference type="NCBI Taxonomy" id="113653"/>
    <lineage>
        <taxon>Archaea</taxon>
        <taxon>Methanobacteriati</taxon>
        <taxon>Methanobacteriota</taxon>
        <taxon>Archaeoglobi</taxon>
        <taxon>Archaeoglobales</taxon>
        <taxon>Archaeoglobaceae</taxon>
        <taxon>Geoglobus</taxon>
    </lineage>
</organism>
<evidence type="ECO:0000313" key="1">
    <source>
        <dbReference type="EMBL" id="HGE66980.1"/>
    </source>
</evidence>
<dbReference type="EMBL" id="DTAK01000006">
    <property type="protein sequence ID" value="HGU58768.1"/>
    <property type="molecule type" value="Genomic_DNA"/>
</dbReference>
<sequence length="71" mass="8342">MRKTRSTYILKVRVRKIEALIEIDRNLNSRIIECNLIGNRCYNCVPFCEVIVAAKDYVTKRRKPKGEVTEL</sequence>
<dbReference type="EMBL" id="DTPI01000033">
    <property type="protein sequence ID" value="HGE66980.1"/>
    <property type="molecule type" value="Genomic_DNA"/>
</dbReference>
<reference evidence="2" key="1">
    <citation type="journal article" date="2020" name="mSystems">
        <title>Genome- and Community-Level Interaction Insights into Carbon Utilization and Element Cycling Functions of Hydrothermarchaeota in Hydrothermal Sediment.</title>
        <authorList>
            <person name="Zhou Z."/>
            <person name="Liu Y."/>
            <person name="Xu W."/>
            <person name="Pan J."/>
            <person name="Luo Z.H."/>
            <person name="Li M."/>
        </authorList>
    </citation>
    <scope>NUCLEOTIDE SEQUENCE [LARGE SCALE GENOMIC DNA]</scope>
    <source>
        <strain evidence="3">SpSt-10</strain>
        <strain evidence="2">SpSt-62</strain>
        <strain evidence="1">SpSt-97</strain>
    </source>
</reference>
<comment type="caution">
    <text evidence="2">The sequence shown here is derived from an EMBL/GenBank/DDBJ whole genome shotgun (WGS) entry which is preliminary data.</text>
</comment>
<dbReference type="EMBL" id="DRUC01000053">
    <property type="protein sequence ID" value="HHF48250.1"/>
    <property type="molecule type" value="Genomic_DNA"/>
</dbReference>
<evidence type="ECO:0000313" key="2">
    <source>
        <dbReference type="EMBL" id="HGU58768.1"/>
    </source>
</evidence>